<feature type="compositionally biased region" description="Polar residues" evidence="1">
    <location>
        <begin position="28"/>
        <end position="45"/>
    </location>
</feature>
<evidence type="ECO:0000313" key="3">
    <source>
        <dbReference type="Proteomes" id="UP000215453"/>
    </source>
</evidence>
<proteinExistence type="predicted"/>
<organism evidence="2 3">
    <name type="scientific">Zymoseptoria tritici ST99CH_1A5</name>
    <dbReference type="NCBI Taxonomy" id="1276529"/>
    <lineage>
        <taxon>Eukaryota</taxon>
        <taxon>Fungi</taxon>
        <taxon>Dikarya</taxon>
        <taxon>Ascomycota</taxon>
        <taxon>Pezizomycotina</taxon>
        <taxon>Dothideomycetes</taxon>
        <taxon>Dothideomycetidae</taxon>
        <taxon>Mycosphaerellales</taxon>
        <taxon>Mycosphaerellaceae</taxon>
        <taxon>Zymoseptoria</taxon>
    </lineage>
</organism>
<name>A0A1Y6LJU8_ZYMTR</name>
<dbReference type="InterPro" id="IPR018858">
    <property type="entry name" value="DUF2458"/>
</dbReference>
<evidence type="ECO:0000313" key="2">
    <source>
        <dbReference type="EMBL" id="SMY22761.1"/>
    </source>
</evidence>
<gene>
    <name evidence="2" type="ORF">ZT1A5_G4201</name>
</gene>
<evidence type="ECO:0000256" key="1">
    <source>
        <dbReference type="SAM" id="MobiDB-lite"/>
    </source>
</evidence>
<dbReference type="EMBL" id="LT882678">
    <property type="protein sequence ID" value="SMY22761.1"/>
    <property type="molecule type" value="Genomic_DNA"/>
</dbReference>
<reference evidence="2 3" key="1">
    <citation type="submission" date="2016-10" db="EMBL/GenBank/DDBJ databases">
        <authorList>
            <person name="Varghese N."/>
        </authorList>
    </citation>
    <scope>NUCLEOTIDE SEQUENCE [LARGE SCALE GENOMIC DNA]</scope>
</reference>
<dbReference type="AlphaFoldDB" id="A0A1Y6LJU8"/>
<dbReference type="Pfam" id="PF10454">
    <property type="entry name" value="DUF2458"/>
    <property type="match status" value="1"/>
</dbReference>
<feature type="region of interest" description="Disordered" evidence="1">
    <location>
        <begin position="19"/>
        <end position="47"/>
    </location>
</feature>
<protein>
    <submittedName>
        <fullName evidence="2">Uncharacterized protein</fullName>
    </submittedName>
</protein>
<sequence length="228" mass="25428">MDNPALQAILAQLSSYNQNASVFPPQPQQNESSMPNVQPQPQSNFAAPPPRAMIDPATITTWQEGLRCVTKIAAQNAQFAASIKRMIQNQREHETRWYTERQNLKRTQSNRAVSSAKVDSILASLGTSLTKSADRAPEVDKNAELLDFDQKIYAAQQAMEAGMTAELKGLGVPFFGVSEGLVVPDGAEVKRDEEGHDVPLKRSQCVTESEMMELRRRMVKHLEDLYRD</sequence>
<accession>A0A1Y6LJU8</accession>
<dbReference type="Proteomes" id="UP000215453">
    <property type="component" value="Chromosome 3"/>
</dbReference>